<dbReference type="RefSeq" id="WP_110669412.1">
    <property type="nucleotide sequence ID" value="NZ_PYBW01000043.1"/>
</dbReference>
<accession>A0A2V4NGT9</accession>
<proteinExistence type="predicted"/>
<dbReference type="EMBL" id="PYBW01000043">
    <property type="protein sequence ID" value="PYC79470.1"/>
    <property type="molecule type" value="Genomic_DNA"/>
</dbReference>
<sequence length="62" mass="6392">MSDTADLRRFELHDLDLGDLTVSSMRDTVALPEGGASYGGPCSCGSCGHPQLPTPTPWGSAG</sequence>
<dbReference type="AlphaFoldDB" id="A0A2V4NGT9"/>
<keyword evidence="2" id="KW-1185">Reference proteome</keyword>
<dbReference type="OrthoDB" id="4334829at2"/>
<name>A0A2V4NGT9_9ACTN</name>
<protein>
    <submittedName>
        <fullName evidence="1">Thiazolylpeptide-type bacteriocin</fullName>
    </submittedName>
</protein>
<dbReference type="Pfam" id="PF19409">
    <property type="entry name" value="Thiopep_pre"/>
    <property type="match status" value="1"/>
</dbReference>
<dbReference type="NCBIfam" id="NF033400">
    <property type="entry name" value="thiazolyl_B"/>
    <property type="match status" value="1"/>
</dbReference>
<dbReference type="Proteomes" id="UP000248039">
    <property type="component" value="Unassembled WGS sequence"/>
</dbReference>
<gene>
    <name evidence="1" type="ORF">C7C46_13975</name>
</gene>
<organism evidence="1 2">
    <name type="scientific">Streptomyces tateyamensis</name>
    <dbReference type="NCBI Taxonomy" id="565073"/>
    <lineage>
        <taxon>Bacteria</taxon>
        <taxon>Bacillati</taxon>
        <taxon>Actinomycetota</taxon>
        <taxon>Actinomycetes</taxon>
        <taxon>Kitasatosporales</taxon>
        <taxon>Streptomycetaceae</taxon>
        <taxon>Streptomyces</taxon>
    </lineage>
</organism>
<comment type="caution">
    <text evidence="1">The sequence shown here is derived from an EMBL/GenBank/DDBJ whole genome shotgun (WGS) entry which is preliminary data.</text>
</comment>
<evidence type="ECO:0000313" key="2">
    <source>
        <dbReference type="Proteomes" id="UP000248039"/>
    </source>
</evidence>
<evidence type="ECO:0000313" key="1">
    <source>
        <dbReference type="EMBL" id="PYC79470.1"/>
    </source>
</evidence>
<reference evidence="1 2" key="1">
    <citation type="submission" date="2018-03" db="EMBL/GenBank/DDBJ databases">
        <title>Bioinformatic expansion and discovery of thiopeptide antibiotics.</title>
        <authorList>
            <person name="Schwalen C.J."/>
            <person name="Hudson G.A."/>
            <person name="Mitchell D.A."/>
        </authorList>
    </citation>
    <scope>NUCLEOTIDE SEQUENCE [LARGE SCALE GENOMIC DNA]</scope>
    <source>
        <strain evidence="1 2">ATCC 21389</strain>
    </source>
</reference>